<comment type="caution">
    <text evidence="2">The sequence shown here is derived from an EMBL/GenBank/DDBJ whole genome shotgun (WGS) entry which is preliminary data.</text>
</comment>
<keyword evidence="1" id="KW-0812">Transmembrane</keyword>
<reference evidence="2" key="1">
    <citation type="submission" date="2013-05" db="EMBL/GenBank/DDBJ databases">
        <title>Draft genome sequences of six wheat associated Fusarium spp. isolates.</title>
        <authorList>
            <person name="Moolhuijzen P.M."/>
            <person name="Manners J.M."/>
            <person name="Wilcox S."/>
            <person name="Bellgard M.I."/>
            <person name="Gardiner D.M."/>
        </authorList>
    </citation>
    <scope>NUCLEOTIDE SEQUENCE</scope>
    <source>
        <strain evidence="2">CS5834</strain>
        <strain evidence="2">CS5834</strain>
    </source>
</reference>
<keyword evidence="1" id="KW-1133">Transmembrane helix</keyword>
<protein>
    <submittedName>
        <fullName evidence="2">WGS project CBMF000000000 data, contig CS5834_c000285</fullName>
    </submittedName>
</protein>
<sequence>MQPLTPNIFMRFQRVGILSVAALFLGGAILAFSGLNCLIGPPPGDDGMRLFLYGSHLSVQAWIAILGIGLGLLSFGFNETYIHLFDYYCSRQAKSEGGLDYTKYLNSQPRAPVLYGRRGFPYFITLRYLLTLASIAASIGYKFGVAKTEVSVSGLLDEESLQISPLDFGSIEGRNDRPWLTDDPARVANKAFFYEDGEPGDPPKSIIMTGLLDCMNLTGIKDGYLISREIVVVANMTVEDAEGYVMSPIPSGTKRAFSTAEEWLDLSSSPDYDYDKPNKSEIAIDFAMDRADQVFIEWAKTDPWDHDYSAALPVARRITYKMHYAVAEVIRNTHGDLCDWKLDVRDSIQILSYDKASPFKDAIDPFNTVYLDWASPVISTWAENARSGVSSVVQIAMTIFLTNLDKSPFHFVSPESHPFGPEVASTSSSLWKTGLAHHPHFQTYGGSVAVGCWISAAVVFVSVGLFAMIVGIIRLYVGPPALTSWMGQHIFLAREGFVSFSLDLQTIASGYEAAKPGLGKLCLD</sequence>
<dbReference type="AlphaFoldDB" id="A0A096PEU1"/>
<name>A0A096PEU1_FUSPS</name>
<keyword evidence="1" id="KW-0472">Membrane</keyword>
<gene>
    <name evidence="2" type="ORF">BN849_0043750</name>
</gene>
<feature type="transmembrane region" description="Helical" evidence="1">
    <location>
        <begin position="120"/>
        <end position="141"/>
    </location>
</feature>
<evidence type="ECO:0000313" key="2">
    <source>
        <dbReference type="EMBL" id="CEG03206.1"/>
    </source>
</evidence>
<feature type="transmembrane region" description="Helical" evidence="1">
    <location>
        <begin position="57"/>
        <end position="77"/>
    </location>
</feature>
<proteinExistence type="predicted"/>
<evidence type="ECO:0000256" key="1">
    <source>
        <dbReference type="SAM" id="Phobius"/>
    </source>
</evidence>
<organism evidence="2">
    <name type="scientific">Fusarium pseudograminearum CS5834</name>
    <dbReference type="NCBI Taxonomy" id="1318459"/>
    <lineage>
        <taxon>Eukaryota</taxon>
        <taxon>Fungi</taxon>
        <taxon>Dikarya</taxon>
        <taxon>Ascomycota</taxon>
        <taxon>Pezizomycotina</taxon>
        <taxon>Sordariomycetes</taxon>
        <taxon>Hypocreomycetidae</taxon>
        <taxon>Hypocreales</taxon>
        <taxon>Nectriaceae</taxon>
        <taxon>Fusarium</taxon>
    </lineage>
</organism>
<dbReference type="EMBL" id="CBMF010000283">
    <property type="protein sequence ID" value="CEG03206.1"/>
    <property type="molecule type" value="Genomic_DNA"/>
</dbReference>
<accession>A0A096PEU1</accession>
<feature type="transmembrane region" description="Helical" evidence="1">
    <location>
        <begin position="453"/>
        <end position="477"/>
    </location>
</feature>